<keyword evidence="10" id="KW-1185">Reference proteome</keyword>
<feature type="transmembrane region" description="Helical" evidence="7">
    <location>
        <begin position="30"/>
        <end position="49"/>
    </location>
</feature>
<sequence>MKSPGYLISQKISQFFRFIGVLVSRNPAPFFWGPVLLTLFSAIGLLRFYEENKIWYLYSPSGARSHYEHAIANEFFNDRGGKFWAELTITAKDFGSLLRPKYLNTVVQLTDFLQNNLTVPCDVKNTTILNQNPNCSWIDLCTGPCNDNEVIPLFHLIYHKRSSRLHPNFRLTYPTMHLYNDEYYVGEHFGGVEINQQTQRISNIKVVVLYFRTDRQNDHVSNILDSFEDKLHSYATTYENPQVNITVNSDRVIAKEVRRNGMSAIPYFSISILSVFIFILITNRREHFPLTHSIVMSFLGIIGPLMAVATTFCLLFLFGFPFNSITLVMPFLIIGVGSDDVFIIIHCMRRTNPKHSLEEQIAETMEEAGPSITVTSLTNILSFGIGILTPTPAISLFCLYTCIAVLLDYIYQLTFFVAALVYEERRVTNNHITIPSRRKSIRSINKIPDIEIKDPIPVEIQHPSHHNGVVTHYCTALSSIWIRLTLLVVMLFYWTVSLYGCTRMEVKMDTTNLVAKDSSLNNVAYIYEKFLWSEGQLVFVFVNSPPDVSTATGQHDMLDLVDRFERLPYSMGRNSTSFWLRSYLYQMSLYQNDKQHIVGFYPLLDVWLLDAENGGARWNDMIRLRRNGSRDLVGIDKFMFATGCAMGDDASWITRQMIQRHWRETAAMFPQYNVSIFQAYSFYVDQLDSIGSNTLSTVIVAALTMDLACYLMIPSASSIITSSLAMLSINIGVFGLLSWWNVSLDPITMCSTLMSIGFSVDFTAHISYHFYRCSPSMPALIRLEDALR</sequence>
<dbReference type="GO" id="GO:0006897">
    <property type="term" value="P:endocytosis"/>
    <property type="evidence" value="ECO:0007669"/>
    <property type="project" value="TreeGrafter"/>
</dbReference>
<dbReference type="AlphaFoldDB" id="A0A2A2LZK2"/>
<keyword evidence="4 7" id="KW-1133">Transmembrane helix</keyword>
<dbReference type="GO" id="GO:0005886">
    <property type="term" value="C:plasma membrane"/>
    <property type="evidence" value="ECO:0007669"/>
    <property type="project" value="TreeGrafter"/>
</dbReference>
<evidence type="ECO:0000256" key="6">
    <source>
        <dbReference type="ARBA" id="ARBA00023180"/>
    </source>
</evidence>
<dbReference type="Gene3D" id="1.20.1640.10">
    <property type="entry name" value="Multidrug efflux transporter AcrB transmembrane domain"/>
    <property type="match status" value="2"/>
</dbReference>
<dbReference type="Pfam" id="PF02460">
    <property type="entry name" value="Patched"/>
    <property type="match status" value="1"/>
</dbReference>
<dbReference type="InterPro" id="IPR000731">
    <property type="entry name" value="SSD"/>
</dbReference>
<evidence type="ECO:0000259" key="8">
    <source>
        <dbReference type="PROSITE" id="PS50156"/>
    </source>
</evidence>
<dbReference type="Proteomes" id="UP000218231">
    <property type="component" value="Unassembled WGS sequence"/>
</dbReference>
<accession>A0A2A2LZK2</accession>
<reference evidence="9 10" key="1">
    <citation type="journal article" date="2017" name="Curr. Biol.">
        <title>Genome architecture and evolution of a unichromosomal asexual nematode.</title>
        <authorList>
            <person name="Fradin H."/>
            <person name="Zegar C."/>
            <person name="Gutwein M."/>
            <person name="Lucas J."/>
            <person name="Kovtun M."/>
            <person name="Corcoran D."/>
            <person name="Baugh L.R."/>
            <person name="Kiontke K."/>
            <person name="Gunsalus K."/>
            <person name="Fitch D.H."/>
            <person name="Piano F."/>
        </authorList>
    </citation>
    <scope>NUCLEOTIDE SEQUENCE [LARGE SCALE GENOMIC DNA]</scope>
    <source>
        <strain evidence="9">PF1309</strain>
    </source>
</reference>
<dbReference type="GO" id="GO:0018996">
    <property type="term" value="P:molting cycle, collagen and cuticulin-based cuticle"/>
    <property type="evidence" value="ECO:0007669"/>
    <property type="project" value="TreeGrafter"/>
</dbReference>
<keyword evidence="6" id="KW-0325">Glycoprotein</keyword>
<feature type="transmembrane region" description="Helical" evidence="7">
    <location>
        <begin position="695"/>
        <end position="713"/>
    </location>
</feature>
<feature type="transmembrane region" description="Helical" evidence="7">
    <location>
        <begin position="264"/>
        <end position="282"/>
    </location>
</feature>
<proteinExistence type="inferred from homology"/>
<dbReference type="SUPFAM" id="SSF82866">
    <property type="entry name" value="Multidrug efflux transporter AcrB transmembrane domain"/>
    <property type="match status" value="2"/>
</dbReference>
<gene>
    <name evidence="9" type="ORF">WR25_06406</name>
</gene>
<feature type="transmembrane region" description="Helical" evidence="7">
    <location>
        <begin position="480"/>
        <end position="501"/>
    </location>
</feature>
<keyword evidence="3 7" id="KW-0812">Transmembrane</keyword>
<protein>
    <recommendedName>
        <fullName evidence="8">SSD domain-containing protein</fullName>
    </recommendedName>
</protein>
<name>A0A2A2LZK2_9BILA</name>
<keyword evidence="5 7" id="KW-0472">Membrane</keyword>
<dbReference type="GO" id="GO:0030659">
    <property type="term" value="C:cytoplasmic vesicle membrane"/>
    <property type="evidence" value="ECO:0007669"/>
    <property type="project" value="TreeGrafter"/>
</dbReference>
<evidence type="ECO:0000256" key="3">
    <source>
        <dbReference type="ARBA" id="ARBA00022692"/>
    </source>
</evidence>
<dbReference type="EMBL" id="LIAE01006319">
    <property type="protein sequence ID" value="PAV91438.1"/>
    <property type="molecule type" value="Genomic_DNA"/>
</dbReference>
<evidence type="ECO:0000256" key="1">
    <source>
        <dbReference type="ARBA" id="ARBA00004141"/>
    </source>
</evidence>
<comment type="caution">
    <text evidence="9">The sequence shown here is derived from an EMBL/GenBank/DDBJ whole genome shotgun (WGS) entry which is preliminary data.</text>
</comment>
<dbReference type="PANTHER" id="PTHR10796">
    <property type="entry name" value="PATCHED-RELATED"/>
    <property type="match status" value="1"/>
</dbReference>
<dbReference type="InterPro" id="IPR003392">
    <property type="entry name" value="PTHD_SSD"/>
</dbReference>
<comment type="subcellular location">
    <subcellularLocation>
        <location evidence="1">Membrane</location>
        <topology evidence="1">Multi-pass membrane protein</topology>
    </subcellularLocation>
</comment>
<dbReference type="EMBL" id="LIAE01006319">
    <property type="protein sequence ID" value="PAV91435.1"/>
    <property type="molecule type" value="Genomic_DNA"/>
</dbReference>
<feature type="transmembrane region" description="Helical" evidence="7">
    <location>
        <begin position="294"/>
        <end position="320"/>
    </location>
</feature>
<dbReference type="PANTHER" id="PTHR10796:SF87">
    <property type="entry name" value="SSD DOMAIN-CONTAINING PROTEIN"/>
    <property type="match status" value="1"/>
</dbReference>
<dbReference type="InterPro" id="IPR051697">
    <property type="entry name" value="Patched_domain-protein"/>
</dbReference>
<evidence type="ECO:0000313" key="9">
    <source>
        <dbReference type="EMBL" id="PAV91435.1"/>
    </source>
</evidence>
<organism evidence="9 10">
    <name type="scientific">Diploscapter pachys</name>
    <dbReference type="NCBI Taxonomy" id="2018661"/>
    <lineage>
        <taxon>Eukaryota</taxon>
        <taxon>Metazoa</taxon>
        <taxon>Ecdysozoa</taxon>
        <taxon>Nematoda</taxon>
        <taxon>Chromadorea</taxon>
        <taxon>Rhabditida</taxon>
        <taxon>Rhabditina</taxon>
        <taxon>Rhabditomorpha</taxon>
        <taxon>Rhabditoidea</taxon>
        <taxon>Rhabditidae</taxon>
        <taxon>Diploscapter</taxon>
    </lineage>
</organism>
<evidence type="ECO:0000256" key="4">
    <source>
        <dbReference type="ARBA" id="ARBA00022989"/>
    </source>
</evidence>
<comment type="similarity">
    <text evidence="2">Belongs to the patched family.</text>
</comment>
<evidence type="ECO:0000256" key="2">
    <source>
        <dbReference type="ARBA" id="ARBA00005585"/>
    </source>
</evidence>
<evidence type="ECO:0000256" key="5">
    <source>
        <dbReference type="ARBA" id="ARBA00023136"/>
    </source>
</evidence>
<dbReference type="OrthoDB" id="6510177at2759"/>
<dbReference type="PROSITE" id="PS50156">
    <property type="entry name" value="SSD"/>
    <property type="match status" value="1"/>
</dbReference>
<evidence type="ECO:0000313" key="10">
    <source>
        <dbReference type="Proteomes" id="UP000218231"/>
    </source>
</evidence>
<evidence type="ECO:0000256" key="7">
    <source>
        <dbReference type="SAM" id="Phobius"/>
    </source>
</evidence>
<feature type="transmembrane region" description="Helical" evidence="7">
    <location>
        <begin position="720"/>
        <end position="740"/>
    </location>
</feature>
<feature type="transmembrane region" description="Helical" evidence="7">
    <location>
        <begin position="396"/>
        <end position="422"/>
    </location>
</feature>
<feature type="domain" description="SSD" evidence="8">
    <location>
        <begin position="264"/>
        <end position="422"/>
    </location>
</feature>